<protein>
    <submittedName>
        <fullName evidence="2">Uncharacterized protein</fullName>
    </submittedName>
</protein>
<comment type="caution">
    <text evidence="2">The sequence shown here is derived from an EMBL/GenBank/DDBJ whole genome shotgun (WGS) entry which is preliminary data.</text>
</comment>
<dbReference type="Proteomes" id="UP001600888">
    <property type="component" value="Unassembled WGS sequence"/>
</dbReference>
<evidence type="ECO:0000313" key="3">
    <source>
        <dbReference type="Proteomes" id="UP001600888"/>
    </source>
</evidence>
<feature type="compositionally biased region" description="Polar residues" evidence="1">
    <location>
        <begin position="103"/>
        <end position="113"/>
    </location>
</feature>
<sequence length="330" mass="34933">MDQHGHISSLNDPDDLQQWPLIDNIDVEQWDPRLVTPPDDPIGLGSAPQDSVLPSRPTPANEVSQPPNGLADLLSGQDSRSFVEPTSPELQFSHLPSEPAVFTGSTAGGSSNPPECRCLQPVVFLIDELEAGHNTVASQGLDAGLASHKEALRYGQALLDCQRCRGRPEHMTILKFLTDKLAGLGEHIVAEYARRLMLQHHTAADRDPGAATGGMAAGGGDGGGAGCDNRSTGGAPLPWPAVLGSYEVDSPREWDALMGALIALQLEALHSLADSMKAVSRSMRWDAMYGKAAATQRRIAPMLYRVRSLCRPGGGGGGGTADATVPRDRS</sequence>
<evidence type="ECO:0000256" key="1">
    <source>
        <dbReference type="SAM" id="MobiDB-lite"/>
    </source>
</evidence>
<evidence type="ECO:0000313" key="2">
    <source>
        <dbReference type="EMBL" id="KAL2272929.1"/>
    </source>
</evidence>
<proteinExistence type="predicted"/>
<dbReference type="EMBL" id="JBAWTH010000208">
    <property type="protein sequence ID" value="KAL2272929.1"/>
    <property type="molecule type" value="Genomic_DNA"/>
</dbReference>
<reference evidence="2 3" key="1">
    <citation type="submission" date="2024-03" db="EMBL/GenBank/DDBJ databases">
        <title>A high-quality draft genome sequence of Diaporthe vaccinii, a causative agent of upright dieback and viscid rot disease in cranberry plants.</title>
        <authorList>
            <person name="Sarrasin M."/>
            <person name="Lang B.F."/>
            <person name="Burger G."/>
        </authorList>
    </citation>
    <scope>NUCLEOTIDE SEQUENCE [LARGE SCALE GENOMIC DNA]</scope>
    <source>
        <strain evidence="2 3">IS7</strain>
    </source>
</reference>
<organism evidence="2 3">
    <name type="scientific">Diaporthe vaccinii</name>
    <dbReference type="NCBI Taxonomy" id="105482"/>
    <lineage>
        <taxon>Eukaryota</taxon>
        <taxon>Fungi</taxon>
        <taxon>Dikarya</taxon>
        <taxon>Ascomycota</taxon>
        <taxon>Pezizomycotina</taxon>
        <taxon>Sordariomycetes</taxon>
        <taxon>Sordariomycetidae</taxon>
        <taxon>Diaporthales</taxon>
        <taxon>Diaporthaceae</taxon>
        <taxon>Diaporthe</taxon>
        <taxon>Diaporthe eres species complex</taxon>
    </lineage>
</organism>
<feature type="region of interest" description="Disordered" evidence="1">
    <location>
        <begin position="1"/>
        <end position="113"/>
    </location>
</feature>
<name>A0ABR4DS43_9PEZI</name>
<accession>A0ABR4DS43</accession>
<keyword evidence="3" id="KW-1185">Reference proteome</keyword>
<gene>
    <name evidence="2" type="ORF">FJTKL_05725</name>
</gene>
<feature type="compositionally biased region" description="Polar residues" evidence="1">
    <location>
        <begin position="1"/>
        <end position="11"/>
    </location>
</feature>